<protein>
    <submittedName>
        <fullName evidence="2">Uncharacterized protein</fullName>
    </submittedName>
</protein>
<keyword evidence="3" id="KW-1185">Reference proteome</keyword>
<dbReference type="PANTHER" id="PTHR35796:SF3">
    <property type="entry name" value="BHLH DOMAIN-CONTAINING PROTEIN"/>
    <property type="match status" value="1"/>
</dbReference>
<feature type="compositionally biased region" description="Low complexity" evidence="1">
    <location>
        <begin position="31"/>
        <end position="42"/>
    </location>
</feature>
<evidence type="ECO:0000256" key="1">
    <source>
        <dbReference type="SAM" id="MobiDB-lite"/>
    </source>
</evidence>
<organism evidence="2 3">
    <name type="scientific">Pythium oligandrum</name>
    <name type="common">Mycoparasitic fungus</name>
    <dbReference type="NCBI Taxonomy" id="41045"/>
    <lineage>
        <taxon>Eukaryota</taxon>
        <taxon>Sar</taxon>
        <taxon>Stramenopiles</taxon>
        <taxon>Oomycota</taxon>
        <taxon>Peronosporomycetes</taxon>
        <taxon>Pythiales</taxon>
        <taxon>Pythiaceae</taxon>
        <taxon>Pythium</taxon>
    </lineage>
</organism>
<sequence length="432" mass="49038">MELTLETALAFLDGYEDDLALLAEPEDVLMSSPSTLTSTTSSDDAEAPDEASTSALTKSSYGDATRFKRARQRKKQEMDELRREVKALEKRLKGMKIQKSPMALVLKSTLDKNAVWEATALRNKQERLEAEFVNRQLKRMLDAALRQTRRLEMRLRQPVNLNSVVSQKNFRVFKSSNPLADAVALQNLLVTADQIQAEMDDLYGRFSISPLETSYAAVKSKRFIGCGALLEAIDCRTVSYDLKLASDSMWRYLIYEDRPIESQLMADGETVARMYFSDLTRGDYTASYTARDVYRRVVSEDQVLIIWASSWRHDLVASEADLTHGILRREGFLRFRRMPDGESSIHTLFRLQLDSCGDPKCTMTEGIESMETQMLDSAVCVQLEISRWIEAMETLILNENTRKLGEIKAMRPFAAECSGLKVTVRPRQQATS</sequence>
<feature type="region of interest" description="Disordered" evidence="1">
    <location>
        <begin position="31"/>
        <end position="79"/>
    </location>
</feature>
<dbReference type="EMBL" id="SPLM01000110">
    <property type="protein sequence ID" value="TMW59117.1"/>
    <property type="molecule type" value="Genomic_DNA"/>
</dbReference>
<evidence type="ECO:0000313" key="2">
    <source>
        <dbReference type="EMBL" id="TMW59117.1"/>
    </source>
</evidence>
<feature type="compositionally biased region" description="Polar residues" evidence="1">
    <location>
        <begin position="51"/>
        <end position="62"/>
    </location>
</feature>
<dbReference type="Proteomes" id="UP000794436">
    <property type="component" value="Unassembled WGS sequence"/>
</dbReference>
<proteinExistence type="predicted"/>
<name>A0A8K1FGV9_PYTOL</name>
<accession>A0A8K1FGV9</accession>
<dbReference type="PANTHER" id="PTHR35796">
    <property type="entry name" value="HYPOTHETICAL CYTOSOLIC PROTEIN"/>
    <property type="match status" value="1"/>
</dbReference>
<gene>
    <name evidence="2" type="ORF">Poli38472_007262</name>
</gene>
<comment type="caution">
    <text evidence="2">The sequence shown here is derived from an EMBL/GenBank/DDBJ whole genome shotgun (WGS) entry which is preliminary data.</text>
</comment>
<dbReference type="AlphaFoldDB" id="A0A8K1FGV9"/>
<dbReference type="CDD" id="cd14686">
    <property type="entry name" value="bZIP"/>
    <property type="match status" value="1"/>
</dbReference>
<evidence type="ECO:0000313" key="3">
    <source>
        <dbReference type="Proteomes" id="UP000794436"/>
    </source>
</evidence>
<reference evidence="2" key="1">
    <citation type="submission" date="2019-03" db="EMBL/GenBank/DDBJ databases">
        <title>Long read genome sequence of the mycoparasitic Pythium oligandrum ATCC 38472 isolated from sugarbeet rhizosphere.</title>
        <authorList>
            <person name="Gaulin E."/>
        </authorList>
    </citation>
    <scope>NUCLEOTIDE SEQUENCE</scope>
    <source>
        <strain evidence="2">ATCC 38472_TT</strain>
    </source>
</reference>